<dbReference type="Proteomes" id="UP001529510">
    <property type="component" value="Unassembled WGS sequence"/>
</dbReference>
<evidence type="ECO:0000313" key="2">
    <source>
        <dbReference type="EMBL" id="KAL0186200.1"/>
    </source>
</evidence>
<feature type="non-terminal residue" evidence="2">
    <location>
        <position position="74"/>
    </location>
</feature>
<comment type="caution">
    <text evidence="2">The sequence shown here is derived from an EMBL/GenBank/DDBJ whole genome shotgun (WGS) entry which is preliminary data.</text>
</comment>
<dbReference type="EMBL" id="JAMKFB020000008">
    <property type="protein sequence ID" value="KAL0186200.1"/>
    <property type="molecule type" value="Genomic_DNA"/>
</dbReference>
<evidence type="ECO:0000313" key="3">
    <source>
        <dbReference type="Proteomes" id="UP001529510"/>
    </source>
</evidence>
<feature type="compositionally biased region" description="Pro residues" evidence="1">
    <location>
        <begin position="23"/>
        <end position="35"/>
    </location>
</feature>
<gene>
    <name evidence="2" type="ORF">M9458_017870</name>
</gene>
<feature type="non-terminal residue" evidence="2">
    <location>
        <position position="1"/>
    </location>
</feature>
<keyword evidence="3" id="KW-1185">Reference proteome</keyword>
<accession>A0ABD0QJH9</accession>
<name>A0ABD0QJH9_CIRMR</name>
<feature type="compositionally biased region" description="Basic and acidic residues" evidence="1">
    <location>
        <begin position="60"/>
        <end position="74"/>
    </location>
</feature>
<reference evidence="2 3" key="1">
    <citation type="submission" date="2024-05" db="EMBL/GenBank/DDBJ databases">
        <title>Genome sequencing and assembly of Indian major carp, Cirrhinus mrigala (Hamilton, 1822).</title>
        <authorList>
            <person name="Mohindra V."/>
            <person name="Chowdhury L.M."/>
            <person name="Lal K."/>
            <person name="Jena J.K."/>
        </authorList>
    </citation>
    <scope>NUCLEOTIDE SEQUENCE [LARGE SCALE GENOMIC DNA]</scope>
    <source>
        <strain evidence="2">CM1030</strain>
        <tissue evidence="2">Blood</tissue>
    </source>
</reference>
<proteinExistence type="predicted"/>
<protein>
    <submittedName>
        <fullName evidence="2">Uncharacterized protein</fullName>
    </submittedName>
</protein>
<dbReference type="AlphaFoldDB" id="A0ABD0QJH9"/>
<organism evidence="2 3">
    <name type="scientific">Cirrhinus mrigala</name>
    <name type="common">Mrigala</name>
    <dbReference type="NCBI Taxonomy" id="683832"/>
    <lineage>
        <taxon>Eukaryota</taxon>
        <taxon>Metazoa</taxon>
        <taxon>Chordata</taxon>
        <taxon>Craniata</taxon>
        <taxon>Vertebrata</taxon>
        <taxon>Euteleostomi</taxon>
        <taxon>Actinopterygii</taxon>
        <taxon>Neopterygii</taxon>
        <taxon>Teleostei</taxon>
        <taxon>Ostariophysi</taxon>
        <taxon>Cypriniformes</taxon>
        <taxon>Cyprinidae</taxon>
        <taxon>Labeoninae</taxon>
        <taxon>Labeonini</taxon>
        <taxon>Cirrhinus</taxon>
    </lineage>
</organism>
<sequence length="74" mass="8094">TEYCHGTLQQIWSISSPTQASPLPTPPCPPQPPLRPILTSAHPLARCPITTRQTPANPVLERRGAARLPHGERQ</sequence>
<feature type="region of interest" description="Disordered" evidence="1">
    <location>
        <begin position="15"/>
        <end position="74"/>
    </location>
</feature>
<evidence type="ECO:0000256" key="1">
    <source>
        <dbReference type="SAM" id="MobiDB-lite"/>
    </source>
</evidence>